<accession>K4BG60</accession>
<evidence type="ECO:0008006" key="3">
    <source>
        <dbReference type="Google" id="ProtNLM"/>
    </source>
</evidence>
<dbReference type="Gene3D" id="3.30.40.10">
    <property type="entry name" value="Zinc/RING finger domain, C3HC4 (zinc finger)"/>
    <property type="match status" value="1"/>
</dbReference>
<dbReference type="Gramene" id="Solyc03g044410.1.1">
    <property type="protein sequence ID" value="Solyc03g044410.1.1"/>
    <property type="gene ID" value="Solyc03g044410.1"/>
</dbReference>
<dbReference type="EnsemblPlants" id="Solyc03g044410.1.1">
    <property type="protein sequence ID" value="Solyc03g044410.1.1"/>
    <property type="gene ID" value="Solyc03g044410.1"/>
</dbReference>
<dbReference type="GO" id="GO:0061630">
    <property type="term" value="F:ubiquitin protein ligase activity"/>
    <property type="evidence" value="ECO:0000318"/>
    <property type="project" value="GO_Central"/>
</dbReference>
<reference evidence="1" key="2">
    <citation type="submission" date="2015-06" db="UniProtKB">
        <authorList>
            <consortium name="EnsemblPlants"/>
        </authorList>
    </citation>
    <scope>IDENTIFICATION</scope>
    <source>
        <strain evidence="1">cv. Heinz 1706</strain>
    </source>
</reference>
<dbReference type="PaxDb" id="4081-Solyc03g044410.1.1"/>
<keyword evidence="2" id="KW-1185">Reference proteome</keyword>
<dbReference type="AlphaFoldDB" id="K4BG60"/>
<dbReference type="HOGENOM" id="CLU_1638296_0_0_1"/>
<evidence type="ECO:0000313" key="1">
    <source>
        <dbReference type="EnsemblPlants" id="Solyc03g044410.1.1"/>
    </source>
</evidence>
<protein>
    <recommendedName>
        <fullName evidence="3">RING-type domain-containing protein</fullName>
    </recommendedName>
</protein>
<dbReference type="SUPFAM" id="SSF57850">
    <property type="entry name" value="RING/U-box"/>
    <property type="match status" value="1"/>
</dbReference>
<name>K4BG60_SOLLC</name>
<proteinExistence type="predicted"/>
<evidence type="ECO:0000313" key="2">
    <source>
        <dbReference type="Proteomes" id="UP000004994"/>
    </source>
</evidence>
<sequence>MMLLLASGNIFSFSLFTTDVKLFLRSFLVPHRQWREGVNEHSDEGFFCQQGPTTLLKPFHSHYLQQRRRSMICTGSNSRDPSHRDNPIVIADDEEDEHDDAKKYGMFYDVEMSYKETYEDWKINCGHECHYQFVEEWLEIKNSCPVCRRIVLTSASNLWFSL</sequence>
<organism evidence="1">
    <name type="scientific">Solanum lycopersicum</name>
    <name type="common">Tomato</name>
    <name type="synonym">Lycopersicon esculentum</name>
    <dbReference type="NCBI Taxonomy" id="4081"/>
    <lineage>
        <taxon>Eukaryota</taxon>
        <taxon>Viridiplantae</taxon>
        <taxon>Streptophyta</taxon>
        <taxon>Embryophyta</taxon>
        <taxon>Tracheophyta</taxon>
        <taxon>Spermatophyta</taxon>
        <taxon>Magnoliopsida</taxon>
        <taxon>eudicotyledons</taxon>
        <taxon>Gunneridae</taxon>
        <taxon>Pentapetalae</taxon>
        <taxon>asterids</taxon>
        <taxon>lamiids</taxon>
        <taxon>Solanales</taxon>
        <taxon>Solanaceae</taxon>
        <taxon>Solanoideae</taxon>
        <taxon>Solaneae</taxon>
        <taxon>Solanum</taxon>
        <taxon>Solanum subgen. Lycopersicon</taxon>
    </lineage>
</organism>
<dbReference type="InterPro" id="IPR013083">
    <property type="entry name" value="Znf_RING/FYVE/PHD"/>
</dbReference>
<dbReference type="InParanoid" id="K4BG60"/>
<reference evidence="1" key="1">
    <citation type="journal article" date="2012" name="Nature">
        <title>The tomato genome sequence provides insights into fleshy fruit evolution.</title>
        <authorList>
            <consortium name="Tomato Genome Consortium"/>
        </authorList>
    </citation>
    <scope>NUCLEOTIDE SEQUENCE [LARGE SCALE GENOMIC DNA]</scope>
    <source>
        <strain evidence="1">cv. Heinz 1706</strain>
    </source>
</reference>
<dbReference type="Proteomes" id="UP000004994">
    <property type="component" value="Chromosome 3"/>
</dbReference>